<evidence type="ECO:0000313" key="1">
    <source>
        <dbReference type="EMBL" id="KAK2953986.1"/>
    </source>
</evidence>
<reference evidence="1 2" key="1">
    <citation type="journal article" date="2022" name="bioRxiv">
        <title>Genomics of Preaxostyla Flagellates Illuminates Evolutionary Transitions and the Path Towards Mitochondrial Loss.</title>
        <authorList>
            <person name="Novak L.V.F."/>
            <person name="Treitli S.C."/>
            <person name="Pyrih J."/>
            <person name="Halakuc P."/>
            <person name="Pipaliya S.V."/>
            <person name="Vacek V."/>
            <person name="Brzon O."/>
            <person name="Soukal P."/>
            <person name="Eme L."/>
            <person name="Dacks J.B."/>
            <person name="Karnkowska A."/>
            <person name="Elias M."/>
            <person name="Hampl V."/>
        </authorList>
    </citation>
    <scope>NUCLEOTIDE SEQUENCE [LARGE SCALE GENOMIC DNA]</scope>
    <source>
        <strain evidence="1">NAU3</strain>
        <tissue evidence="1">Gut</tissue>
    </source>
</reference>
<accession>A0ABQ9XPK8</accession>
<dbReference type="EMBL" id="JARBJD010000084">
    <property type="protein sequence ID" value="KAK2953986.1"/>
    <property type="molecule type" value="Genomic_DNA"/>
</dbReference>
<organism evidence="1 2">
    <name type="scientific">Blattamonas nauphoetae</name>
    <dbReference type="NCBI Taxonomy" id="2049346"/>
    <lineage>
        <taxon>Eukaryota</taxon>
        <taxon>Metamonada</taxon>
        <taxon>Preaxostyla</taxon>
        <taxon>Oxymonadida</taxon>
        <taxon>Blattamonas</taxon>
    </lineage>
</organism>
<gene>
    <name evidence="1" type="ORF">BLNAU_11088</name>
</gene>
<comment type="caution">
    <text evidence="1">The sequence shown here is derived from an EMBL/GenBank/DDBJ whole genome shotgun (WGS) entry which is preliminary data.</text>
</comment>
<sequence length="233" mass="26986">MDLISCLFYDLSPIHRLTLIKADLIPQLIVTLNPLFRSFAEAVDIHTRLLSSITSCFWLSTPDSLTLLEHEYGSGRQNVHETVLTQVLAPSEEYISHLCENRYSIVDGQQSKSFLYLLAQLLEISPSYQPMTDFVLHMPVFLTIPSCLTFFEDDDPIHFFLSSMVNIQHKWNKTKGEVRQLGKTVQRMLRMEGMEDVIEAKLRNEQNGYDGRWIVAQSIRWNNQHGMDLPKPW</sequence>
<keyword evidence="2" id="KW-1185">Reference proteome</keyword>
<dbReference type="Proteomes" id="UP001281761">
    <property type="component" value="Unassembled WGS sequence"/>
</dbReference>
<name>A0ABQ9XPK8_9EUKA</name>
<protein>
    <submittedName>
        <fullName evidence="1">Uncharacterized protein</fullName>
    </submittedName>
</protein>
<proteinExistence type="predicted"/>
<evidence type="ECO:0000313" key="2">
    <source>
        <dbReference type="Proteomes" id="UP001281761"/>
    </source>
</evidence>